<protein>
    <recommendedName>
        <fullName evidence="3">Molecular chaperone</fullName>
    </recommendedName>
</protein>
<dbReference type="EMBL" id="NWUF01000001">
    <property type="protein sequence ID" value="PCE44266.1"/>
    <property type="molecule type" value="Genomic_DNA"/>
</dbReference>
<dbReference type="InterPro" id="IPR008962">
    <property type="entry name" value="PapD-like_sf"/>
</dbReference>
<reference evidence="1 2" key="1">
    <citation type="submission" date="2017-09" db="EMBL/GenBank/DDBJ databases">
        <title>The Catabolism of 3,6-Dichlorosalicylic acid is Initiated by the Cytochrome P450 Monooxygenase DsmABC in Rhizorhabdus dicambivorans Ndbn-20.</title>
        <authorList>
            <person name="Na L."/>
        </authorList>
    </citation>
    <scope>NUCLEOTIDE SEQUENCE [LARGE SCALE GENOMIC DNA]</scope>
    <source>
        <strain evidence="1 2">Ndbn-20m</strain>
    </source>
</reference>
<dbReference type="InterPro" id="IPR013783">
    <property type="entry name" value="Ig-like_fold"/>
</dbReference>
<dbReference type="RefSeq" id="WP_083215651.1">
    <property type="nucleotide sequence ID" value="NZ_CP023449.1"/>
</dbReference>
<dbReference type="Proteomes" id="UP000218934">
    <property type="component" value="Unassembled WGS sequence"/>
</dbReference>
<evidence type="ECO:0000313" key="2">
    <source>
        <dbReference type="Proteomes" id="UP000218934"/>
    </source>
</evidence>
<keyword evidence="2" id="KW-1185">Reference proteome</keyword>
<gene>
    <name evidence="1" type="ORF">COO09_01135</name>
</gene>
<dbReference type="OrthoDB" id="6658153at2"/>
<dbReference type="KEGG" id="rdi:CMV14_11750"/>
<proteinExistence type="predicted"/>
<dbReference type="SUPFAM" id="SSF49354">
    <property type="entry name" value="PapD-like"/>
    <property type="match status" value="1"/>
</dbReference>
<organism evidence="1 2">
    <name type="scientific">Rhizorhabdus dicambivorans</name>
    <dbReference type="NCBI Taxonomy" id="1850238"/>
    <lineage>
        <taxon>Bacteria</taxon>
        <taxon>Pseudomonadati</taxon>
        <taxon>Pseudomonadota</taxon>
        <taxon>Alphaproteobacteria</taxon>
        <taxon>Sphingomonadales</taxon>
        <taxon>Sphingomonadaceae</taxon>
        <taxon>Rhizorhabdus</taxon>
    </lineage>
</organism>
<evidence type="ECO:0000313" key="1">
    <source>
        <dbReference type="EMBL" id="PCE44266.1"/>
    </source>
</evidence>
<dbReference type="Gene3D" id="2.60.40.10">
    <property type="entry name" value="Immunoglobulins"/>
    <property type="match status" value="1"/>
</dbReference>
<comment type="caution">
    <text evidence="1">The sequence shown here is derived from an EMBL/GenBank/DDBJ whole genome shotgun (WGS) entry which is preliminary data.</text>
</comment>
<name>A0A2A4G2L7_9SPHN</name>
<accession>A0A2A4G2L7</accession>
<evidence type="ECO:0008006" key="3">
    <source>
        <dbReference type="Google" id="ProtNLM"/>
    </source>
</evidence>
<dbReference type="AlphaFoldDB" id="A0A2A4G2L7"/>
<sequence>MALIGTEAMRRTRRQWIGNVALVGVAAAAFPAALLAQGQPAVLAAPGGAASVNLNPKRVIFDRPGKSATISVASGGGSSGSFDVELIDRVMLPDGQIVPVTEAQDKPEAARFKSAKAYLVATPRRIRIAAGGGQAIRVRATPSAELAPGEYRSHLTVTGIPPADTGLTAEQAAGRKEGELSFRINSVLAISIPVILRVGPVDVRAGIENAAIGFETISPDGKAPPVRTAMLNFDLVRMGVNSLYGDLEVRGSRKGEEPIGVVRGIGVYPEIDRRQVKIALTRIPAAGEAIEIQFRDDDTSPGKILSKTSLSAP</sequence>